<feature type="compositionally biased region" description="Basic and acidic residues" evidence="1">
    <location>
        <begin position="330"/>
        <end position="340"/>
    </location>
</feature>
<dbReference type="AlphaFoldDB" id="A0AAE0H169"/>
<feature type="compositionally biased region" description="Polar residues" evidence="1">
    <location>
        <begin position="514"/>
        <end position="525"/>
    </location>
</feature>
<evidence type="ECO:0000313" key="2">
    <source>
        <dbReference type="EMBL" id="KAK3287106.1"/>
    </source>
</evidence>
<evidence type="ECO:0000256" key="1">
    <source>
        <dbReference type="SAM" id="MobiDB-lite"/>
    </source>
</evidence>
<comment type="caution">
    <text evidence="2">The sequence shown here is derived from an EMBL/GenBank/DDBJ whole genome shotgun (WGS) entry which is preliminary data.</text>
</comment>
<accession>A0AAE0H169</accession>
<feature type="region of interest" description="Disordered" evidence="1">
    <location>
        <begin position="463"/>
        <end position="482"/>
    </location>
</feature>
<protein>
    <submittedName>
        <fullName evidence="2">Uncharacterized protein</fullName>
    </submittedName>
</protein>
<dbReference type="Proteomes" id="UP001190700">
    <property type="component" value="Unassembled WGS sequence"/>
</dbReference>
<feature type="compositionally biased region" description="Polar residues" evidence="1">
    <location>
        <begin position="409"/>
        <end position="420"/>
    </location>
</feature>
<gene>
    <name evidence="2" type="ORF">CYMTET_5369</name>
</gene>
<sequence>MYQSYTANGVTGLPLELSDDVRKSRPPDVTADSGGVASAWTIDKVDSFPSPPASKDRALHCAASQPPRQQALQSAPSEPPCQQTLQPSPMEPSRHQALQSAPSEPPRQQTPQSAQAEPLTDTGASPLMESKTVSSLRCWTEYEREIKSSEDTCDGIYAVLNRVISYVADKEALRLSAGIVDRLEAYQEQCWRRQAQEDAMQAKHQKAAERLKREEQGRAHAKQLARVKARTVAAVAARQKAAAACRMAKQQEKERIEAEKFGNGRRQRPASAVKGAPAVASVATKSQMPFSVLVPSAALSASAGGTAADQAVARNRFQCATNISMVSEDPARVSAADRRHNAVPSPNRPLSSKLRATAGPEARPVWDELSRAEDMARALKQASTEPCLASQEPAAMPASSPSRKPPLQRAQSARVHSNESRVSQITFSAYGYKDKPGAMLGLGGGTGEKGDGAVRRSSIVTHAASRRAEESAAAPSPPAAQSMTLSDGMGFVMLRSCRGKPIFTHGATGHSGDSKQASSYPNPNLFSLDGCGGSSDMQKRILDIQSQQGDTVKHERKSRRGMSAGPDRPRSTSHSAPILNSTHFMSKDFLEA</sequence>
<feature type="region of interest" description="Disordered" evidence="1">
    <location>
        <begin position="1"/>
        <end position="130"/>
    </location>
</feature>
<evidence type="ECO:0000313" key="3">
    <source>
        <dbReference type="Proteomes" id="UP001190700"/>
    </source>
</evidence>
<organism evidence="2 3">
    <name type="scientific">Cymbomonas tetramitiformis</name>
    <dbReference type="NCBI Taxonomy" id="36881"/>
    <lineage>
        <taxon>Eukaryota</taxon>
        <taxon>Viridiplantae</taxon>
        <taxon>Chlorophyta</taxon>
        <taxon>Pyramimonadophyceae</taxon>
        <taxon>Pyramimonadales</taxon>
        <taxon>Pyramimonadaceae</taxon>
        <taxon>Cymbomonas</taxon>
    </lineage>
</organism>
<feature type="region of interest" description="Disordered" evidence="1">
    <location>
        <begin position="545"/>
        <end position="592"/>
    </location>
</feature>
<feature type="compositionally biased region" description="Polar residues" evidence="1">
    <location>
        <begin position="66"/>
        <end position="87"/>
    </location>
</feature>
<dbReference type="EMBL" id="LGRX02001007">
    <property type="protein sequence ID" value="KAK3287106.1"/>
    <property type="molecule type" value="Genomic_DNA"/>
</dbReference>
<proteinExistence type="predicted"/>
<feature type="compositionally biased region" description="Polar residues" evidence="1">
    <location>
        <begin position="96"/>
        <end position="115"/>
    </location>
</feature>
<feature type="region of interest" description="Disordered" evidence="1">
    <location>
        <begin position="330"/>
        <end position="420"/>
    </location>
</feature>
<reference evidence="2 3" key="1">
    <citation type="journal article" date="2015" name="Genome Biol. Evol.">
        <title>Comparative Genomics of a Bacterivorous Green Alga Reveals Evolutionary Causalities and Consequences of Phago-Mixotrophic Mode of Nutrition.</title>
        <authorList>
            <person name="Burns J.A."/>
            <person name="Paasch A."/>
            <person name="Narechania A."/>
            <person name="Kim E."/>
        </authorList>
    </citation>
    <scope>NUCLEOTIDE SEQUENCE [LARGE SCALE GENOMIC DNA]</scope>
    <source>
        <strain evidence="2 3">PLY_AMNH</strain>
    </source>
</reference>
<feature type="compositionally biased region" description="Basic and acidic residues" evidence="1">
    <location>
        <begin position="364"/>
        <end position="377"/>
    </location>
</feature>
<name>A0AAE0H169_9CHLO</name>
<feature type="region of interest" description="Disordered" evidence="1">
    <location>
        <begin position="505"/>
        <end position="526"/>
    </location>
</feature>
<keyword evidence="3" id="KW-1185">Reference proteome</keyword>
<feature type="compositionally biased region" description="Polar residues" evidence="1">
    <location>
        <begin position="572"/>
        <end position="584"/>
    </location>
</feature>